<gene>
    <name evidence="3" type="ORF">XENTR_v90026581mg</name>
</gene>
<evidence type="ECO:0000256" key="2">
    <source>
        <dbReference type="SAM" id="MobiDB-lite"/>
    </source>
</evidence>
<feature type="region of interest" description="Disordered" evidence="2">
    <location>
        <begin position="21"/>
        <end position="74"/>
    </location>
</feature>
<proteinExistence type="predicted"/>
<keyword evidence="1" id="KW-0175">Coiled coil</keyword>
<organism evidence="3">
    <name type="scientific">Xenopus tropicalis</name>
    <name type="common">Western clawed frog</name>
    <name type="synonym">Silurana tropicalis</name>
    <dbReference type="NCBI Taxonomy" id="8364"/>
    <lineage>
        <taxon>Eukaryota</taxon>
        <taxon>Metazoa</taxon>
        <taxon>Chordata</taxon>
        <taxon>Craniata</taxon>
        <taxon>Vertebrata</taxon>
        <taxon>Euteleostomi</taxon>
        <taxon>Amphibia</taxon>
        <taxon>Batrachia</taxon>
        <taxon>Anura</taxon>
        <taxon>Pipoidea</taxon>
        <taxon>Pipidae</taxon>
        <taxon>Xenopodinae</taxon>
        <taxon>Xenopus</taxon>
        <taxon>Silurana</taxon>
    </lineage>
</organism>
<dbReference type="Gene3D" id="6.10.280.220">
    <property type="match status" value="1"/>
</dbReference>
<name>A0A1B8Y4F1_XENTR</name>
<dbReference type="AlphaFoldDB" id="A0A1B8Y4F1"/>
<reference evidence="3" key="1">
    <citation type="submission" date="2009-11" db="EMBL/GenBank/DDBJ databases">
        <authorList>
            <consortium name="US DOE Joint Genome Institute (JGI-PGF)"/>
            <person name="Ottilar R."/>
            <person name="Schmutz J."/>
            <person name="Salamov A."/>
            <person name="Cheng J.F."/>
            <person name="Lucas S."/>
            <person name="Pitluck S."/>
            <person name="Gundlach H."/>
            <person name="Guo Y."/>
            <person name="Haberer G."/>
            <person name="Nasrallah J."/>
            <person name="Mayer K.F.X."/>
            <person name="van de Peer Y."/>
            <person name="Weigel D."/>
            <person name="Grigoriev I.V."/>
        </authorList>
    </citation>
    <scope>NUCLEOTIDE SEQUENCE</scope>
    <source>
        <strain evidence="3">Nigerian</strain>
    </source>
</reference>
<evidence type="ECO:0000256" key="1">
    <source>
        <dbReference type="SAM" id="Coils"/>
    </source>
</evidence>
<protein>
    <submittedName>
        <fullName evidence="3">Uncharacterized protein</fullName>
    </submittedName>
</protein>
<dbReference type="Gene3D" id="3.30.70.1820">
    <property type="entry name" value="L1 transposable element, RRM domain"/>
    <property type="match status" value="1"/>
</dbReference>
<accession>A0A1B8Y4F1</accession>
<feature type="compositionally biased region" description="Polar residues" evidence="2">
    <location>
        <begin position="52"/>
        <end position="74"/>
    </location>
</feature>
<dbReference type="InterPro" id="IPR004244">
    <property type="entry name" value="Transposase_22"/>
</dbReference>
<reference evidence="3" key="3">
    <citation type="submission" date="2016-05" db="EMBL/GenBank/DDBJ databases">
        <title>WGS assembly of Xenopus tropicalis.</title>
        <authorList>
            <person name="Sessions A."/>
            <person name="Jenkins J."/>
            <person name="Mitros T."/>
            <person name="Lyons J.T."/>
            <person name="Dichmann D.S."/>
            <person name="Robert J."/>
            <person name="Harland R.M."/>
            <person name="Rokhsar D.S."/>
        </authorList>
    </citation>
    <scope>NUCLEOTIDE SEQUENCE</scope>
    <source>
        <strain evidence="3">Nigerian</strain>
    </source>
</reference>
<dbReference type="PANTHER" id="PTHR11505">
    <property type="entry name" value="L1 TRANSPOSABLE ELEMENT-RELATED"/>
    <property type="match status" value="1"/>
</dbReference>
<feature type="compositionally biased region" description="Low complexity" evidence="2">
    <location>
        <begin position="370"/>
        <end position="383"/>
    </location>
</feature>
<sequence>MVKRKPKEQWVTMSPYLHKSGLAERHALSQDGADDGDAQEDPSPSLSPAPSQQGDDSPQRSSPGQSTLISQPLYTKAFQTTEAPRSMRQDQATDSELVTLHALSTHLLALQDNLTAALTTAVTEAVSTAVKELQNEITEIGNRTDKLESIADNIILRQSSLEEENALLKDELQQITNMCEDLENRSRRQNLRVRGVPEDITPQDIPNFLSGLFTTLCPDIPPDQWKFDRGHRSLGLKPPLTKPPRDIIMCLHYFEQKELILTKVFTEIIYLNHKVQVYADLSPITLGKRRELKPITQRLRDMKIPYHWGYPFKLIAQQHGQTYILQNPNRGIPNKLPPSPKDNQQKPALRPQWQQVGRPPSQRRLPLNLSPSSERQSESSRPG</sequence>
<feature type="region of interest" description="Disordered" evidence="2">
    <location>
        <begin position="325"/>
        <end position="383"/>
    </location>
</feature>
<feature type="coiled-coil region" evidence="1">
    <location>
        <begin position="130"/>
        <end position="192"/>
    </location>
</feature>
<feature type="compositionally biased region" description="Low complexity" evidence="2">
    <location>
        <begin position="42"/>
        <end position="51"/>
    </location>
</feature>
<dbReference type="EMBL" id="KV460458">
    <property type="protein sequence ID" value="OCA17808.1"/>
    <property type="molecule type" value="Genomic_DNA"/>
</dbReference>
<evidence type="ECO:0000313" key="3">
    <source>
        <dbReference type="EMBL" id="OCA17808.1"/>
    </source>
</evidence>
<dbReference type="FunFam" id="3.30.70.1820:FF:000006">
    <property type="entry name" value="Uncharacterized protein"/>
    <property type="match status" value="1"/>
</dbReference>
<reference evidence="3" key="2">
    <citation type="journal article" date="2010" name="Science">
        <title>The genome of the Western clawed frog Xenopus tropicalis.</title>
        <authorList>
            <person name="Hellsten U."/>
            <person name="Harland R.M."/>
            <person name="Gilchrist M.J."/>
            <person name="Hendrix D."/>
            <person name="Jurka J."/>
            <person name="Kapitonov V."/>
            <person name="Ovcharenko I."/>
            <person name="Putnam N.H."/>
            <person name="Shu S."/>
            <person name="Taher L."/>
            <person name="Blitz I.L."/>
            <person name="Blumberg B."/>
            <person name="Dichmann D.S."/>
            <person name="Dubchak I."/>
            <person name="Amaya E."/>
            <person name="Detter J.C."/>
            <person name="Fletcher R."/>
            <person name="Gerhard D.S."/>
            <person name="Goodstein D."/>
            <person name="Graves T."/>
            <person name="Grigoriev I.V."/>
            <person name="Grimwood J."/>
            <person name="Kawashima T."/>
            <person name="Lindquist E."/>
            <person name="Lucas S.M."/>
            <person name="Mead P.E."/>
            <person name="Mitros T."/>
            <person name="Ogino H."/>
            <person name="Ohta Y."/>
            <person name="Poliakov A.V."/>
            <person name="Pollet N."/>
            <person name="Robert J."/>
            <person name="Salamov A."/>
            <person name="Sater A.K."/>
            <person name="Schmutz J."/>
            <person name="Terry A."/>
            <person name="Vize P.D."/>
            <person name="Warren W.C."/>
            <person name="Wells D."/>
            <person name="Wills A."/>
            <person name="Wilson R.K."/>
            <person name="Zimmerman L.B."/>
            <person name="Zorn A.M."/>
            <person name="Grainger R."/>
            <person name="Grammer T."/>
            <person name="Khokha M.K."/>
            <person name="Richardson P.M."/>
            <person name="Rokhsar D.S."/>
        </authorList>
    </citation>
    <scope>NUCLEOTIDE SEQUENCE [LARGE SCALE GENOMIC DNA]</scope>
    <source>
        <strain evidence="3">Nigerian</strain>
    </source>
</reference>